<dbReference type="EMBL" id="SGWZ01000005">
    <property type="protein sequence ID" value="RZS66725.1"/>
    <property type="molecule type" value="Genomic_DNA"/>
</dbReference>
<reference evidence="2 3" key="1">
    <citation type="submission" date="2019-02" db="EMBL/GenBank/DDBJ databases">
        <title>Genomic Encyclopedia of Type Strains, Phase IV (KMG-IV): sequencing the most valuable type-strain genomes for metagenomic binning, comparative biology and taxonomic classification.</title>
        <authorList>
            <person name="Goeker M."/>
        </authorList>
    </citation>
    <scope>NUCLEOTIDE SEQUENCE [LARGE SCALE GENOMIC DNA]</scope>
    <source>
        <strain evidence="2 3">DSM 16618</strain>
    </source>
</reference>
<feature type="region of interest" description="Disordered" evidence="1">
    <location>
        <begin position="55"/>
        <end position="75"/>
    </location>
</feature>
<evidence type="ECO:0000256" key="1">
    <source>
        <dbReference type="SAM" id="MobiDB-lite"/>
    </source>
</evidence>
<dbReference type="AlphaFoldDB" id="A0A4Q7MEQ7"/>
<name>A0A4Q7MEQ7_9BURK</name>
<comment type="caution">
    <text evidence="2">The sequence shown here is derived from an EMBL/GenBank/DDBJ whole genome shotgun (WGS) entry which is preliminary data.</text>
</comment>
<organism evidence="2 3">
    <name type="scientific">Kerstersia gyiorum</name>
    <dbReference type="NCBI Taxonomy" id="206506"/>
    <lineage>
        <taxon>Bacteria</taxon>
        <taxon>Pseudomonadati</taxon>
        <taxon>Pseudomonadota</taxon>
        <taxon>Betaproteobacteria</taxon>
        <taxon>Burkholderiales</taxon>
        <taxon>Alcaligenaceae</taxon>
        <taxon>Kerstersia</taxon>
    </lineage>
</organism>
<dbReference type="Proteomes" id="UP000292039">
    <property type="component" value="Unassembled WGS sequence"/>
</dbReference>
<gene>
    <name evidence="2" type="ORF">EV679_2882</name>
</gene>
<sequence>MTLWRRKDTDFFAGGSASARSAFQAQRLRQATELASVARMARAVVGAVTALPYPNRDSGGEPGRIAQRVREEIPQ</sequence>
<evidence type="ECO:0000313" key="3">
    <source>
        <dbReference type="Proteomes" id="UP000292039"/>
    </source>
</evidence>
<evidence type="ECO:0000313" key="2">
    <source>
        <dbReference type="EMBL" id="RZS66725.1"/>
    </source>
</evidence>
<accession>A0A4Q7MEQ7</accession>
<proteinExistence type="predicted"/>
<protein>
    <submittedName>
        <fullName evidence="2">Uncharacterized protein</fullName>
    </submittedName>
</protein>